<evidence type="ECO:0000313" key="3">
    <source>
        <dbReference type="EnsemblPlants" id="Ma09_p11260.1"/>
    </source>
</evidence>
<dbReference type="PANTHER" id="PTHR36766">
    <property type="entry name" value="PLANT BROAD-SPECTRUM MILDEW RESISTANCE PROTEIN RPW8"/>
    <property type="match status" value="1"/>
</dbReference>
<evidence type="ECO:0000259" key="1">
    <source>
        <dbReference type="Pfam" id="PF23247"/>
    </source>
</evidence>
<dbReference type="OMA" id="IHEVERF"/>
<organism evidence="3 4">
    <name type="scientific">Musa acuminata subsp. malaccensis</name>
    <name type="common">Wild banana</name>
    <name type="synonym">Musa malaccensis</name>
    <dbReference type="NCBI Taxonomy" id="214687"/>
    <lineage>
        <taxon>Eukaryota</taxon>
        <taxon>Viridiplantae</taxon>
        <taxon>Streptophyta</taxon>
        <taxon>Embryophyta</taxon>
        <taxon>Tracheophyta</taxon>
        <taxon>Spermatophyta</taxon>
        <taxon>Magnoliopsida</taxon>
        <taxon>Liliopsida</taxon>
        <taxon>Zingiberales</taxon>
        <taxon>Musaceae</taxon>
        <taxon>Musa</taxon>
    </lineage>
</organism>
<evidence type="ECO:0000313" key="4">
    <source>
        <dbReference type="Proteomes" id="UP000012960"/>
    </source>
</evidence>
<dbReference type="InParanoid" id="A0A804KIE4"/>
<evidence type="ECO:0000313" key="2">
    <source>
        <dbReference type="EMBL" id="CAG1834867.1"/>
    </source>
</evidence>
<dbReference type="Gramene" id="Ma09_t11260.1">
    <property type="protein sequence ID" value="Ma09_p11260.1"/>
    <property type="gene ID" value="Ma09_g11260"/>
</dbReference>
<dbReference type="InterPro" id="IPR057135">
    <property type="entry name" value="At4g27190-like_LRR"/>
</dbReference>
<dbReference type="Pfam" id="PF23247">
    <property type="entry name" value="LRR_RPS2"/>
    <property type="match status" value="1"/>
</dbReference>
<dbReference type="EMBL" id="HG996474">
    <property type="protein sequence ID" value="CAG1834867.1"/>
    <property type="molecule type" value="Genomic_DNA"/>
</dbReference>
<gene>
    <name evidence="2" type="ORF">GSMUA_229720.1</name>
</gene>
<dbReference type="Gene3D" id="3.80.10.10">
    <property type="entry name" value="Ribonuclease Inhibitor"/>
    <property type="match status" value="3"/>
</dbReference>
<reference evidence="3" key="2">
    <citation type="submission" date="2021-05" db="UniProtKB">
        <authorList>
            <consortium name="EnsemblPlants"/>
        </authorList>
    </citation>
    <scope>IDENTIFICATION</scope>
    <source>
        <strain evidence="3">subsp. malaccensis</strain>
    </source>
</reference>
<name>A0A804KIE4_MUSAM</name>
<sequence length="387" mass="43503">MEGMSAEKVTGHGFFGATVQGKCFPMLEELVFRDMAALEELSWNDGGALFPCLSKLEIQECPKLQRLSPLPPSLTKLQLGQVGLTEFTGLWEGIDGSSMIPESNLRNIKTFDIWGCEELVSLPVKRFRELTSLENLSIQSCPVLMSMTRDEDIELLLPPSVKQLDLIDCGDLSKSLPACLHNVTSLTKLEIGGCPYLMSLPREQMLHLKQLQCLSIKHCDELTSVEGLRVLNSLRFLTILRCPKLLVNEGDRQGEVLPLEQLEVDDTALLKLRPIRDALQSVRHLAIKSSPQTAMFDGEEQELLRSLTGVRNLQFSGCGNLQTLPTELHAIRFLRTLWIEECPEIRSLPEKGLPTSLTYLQFDSCHPMLTEKLEKQVAEMKSSGRWW</sequence>
<proteinExistence type="predicted"/>
<protein>
    <submittedName>
        <fullName evidence="2">(wild Malaysian banana) hypothetical protein</fullName>
    </submittedName>
</protein>
<accession>A0A804KIE4</accession>
<dbReference type="FunCoup" id="A0A804KIE4">
    <property type="interactions" value="7"/>
</dbReference>
<dbReference type="Proteomes" id="UP000012960">
    <property type="component" value="Unplaced"/>
</dbReference>
<dbReference type="InterPro" id="IPR032675">
    <property type="entry name" value="LRR_dom_sf"/>
</dbReference>
<dbReference type="SUPFAM" id="SSF52058">
    <property type="entry name" value="L domain-like"/>
    <property type="match status" value="1"/>
</dbReference>
<dbReference type="EnsemblPlants" id="Ma09_t11260.1">
    <property type="protein sequence ID" value="Ma09_p11260.1"/>
    <property type="gene ID" value="Ma09_g11260"/>
</dbReference>
<dbReference type="PANTHER" id="PTHR36766:SF40">
    <property type="entry name" value="DISEASE RESISTANCE PROTEIN RGA3"/>
    <property type="match status" value="1"/>
</dbReference>
<feature type="domain" description="Disease resistance protein At4g27190-like leucine-rich repeats" evidence="1">
    <location>
        <begin position="92"/>
        <end position="220"/>
    </location>
</feature>
<reference evidence="2" key="1">
    <citation type="submission" date="2021-03" db="EMBL/GenBank/DDBJ databases">
        <authorList>
            <consortium name="Genoscope - CEA"/>
            <person name="William W."/>
        </authorList>
    </citation>
    <scope>NUCLEOTIDE SEQUENCE</scope>
    <source>
        <strain evidence="2">Doubled-haploid Pahang</strain>
    </source>
</reference>
<dbReference type="AlphaFoldDB" id="A0A804KIE4"/>
<keyword evidence="4" id="KW-1185">Reference proteome</keyword>